<dbReference type="EMBL" id="BJYG01000025">
    <property type="protein sequence ID" value="GEN63779.1"/>
    <property type="molecule type" value="Genomic_DNA"/>
</dbReference>
<keyword evidence="2" id="KW-1185">Reference proteome</keyword>
<organism evidence="1 2">
    <name type="scientific">Acetobacter oeni</name>
    <dbReference type="NCBI Taxonomy" id="304077"/>
    <lineage>
        <taxon>Bacteria</taxon>
        <taxon>Pseudomonadati</taxon>
        <taxon>Pseudomonadota</taxon>
        <taxon>Alphaproteobacteria</taxon>
        <taxon>Acetobacterales</taxon>
        <taxon>Acetobacteraceae</taxon>
        <taxon>Acetobacter</taxon>
    </lineage>
</organism>
<evidence type="ECO:0000313" key="2">
    <source>
        <dbReference type="Proteomes" id="UP000321746"/>
    </source>
</evidence>
<reference evidence="1 2" key="1">
    <citation type="submission" date="2019-07" db="EMBL/GenBank/DDBJ databases">
        <title>Whole genome shotgun sequence of Acetobacter oeni NBRC 105207.</title>
        <authorList>
            <person name="Hosoyama A."/>
            <person name="Uohara A."/>
            <person name="Ohji S."/>
            <person name="Ichikawa N."/>
        </authorList>
    </citation>
    <scope>NUCLEOTIDE SEQUENCE [LARGE SCALE GENOMIC DNA]</scope>
    <source>
        <strain evidence="1 2">NBRC 105207</strain>
    </source>
</reference>
<dbReference type="AlphaFoldDB" id="A0A511XLH1"/>
<proteinExistence type="predicted"/>
<gene>
    <name evidence="1" type="ORF">AOE01nite_20030</name>
</gene>
<accession>A0A511XLH1</accession>
<dbReference type="RefSeq" id="WP_173572062.1">
    <property type="nucleotide sequence ID" value="NZ_BJYG01000025.1"/>
</dbReference>
<comment type="caution">
    <text evidence="1">The sequence shown here is derived from an EMBL/GenBank/DDBJ whole genome shotgun (WGS) entry which is preliminary data.</text>
</comment>
<sequence>MAEMTEWCTGGWYAWRNSEGKRILLRYVAGDWSDENGVLYDLPALAARGWQIEA</sequence>
<dbReference type="Proteomes" id="UP000321746">
    <property type="component" value="Unassembled WGS sequence"/>
</dbReference>
<protein>
    <submittedName>
        <fullName evidence="1">Uncharacterized protein</fullName>
    </submittedName>
</protein>
<name>A0A511XLH1_9PROT</name>
<evidence type="ECO:0000313" key="1">
    <source>
        <dbReference type="EMBL" id="GEN63779.1"/>
    </source>
</evidence>